<protein>
    <recommendedName>
        <fullName evidence="10">MotA/TolQ/ExbB proton channel domain-containing protein</fullName>
    </recommendedName>
</protein>
<dbReference type="InterPro" id="IPR002898">
    <property type="entry name" value="MotA_ExbB_proton_chnl"/>
</dbReference>
<keyword evidence="3" id="KW-1003">Cell membrane</keyword>
<keyword evidence="4 9" id="KW-0812">Transmembrane</keyword>
<dbReference type="PANTHER" id="PTHR30625">
    <property type="entry name" value="PROTEIN TOLQ"/>
    <property type="match status" value="1"/>
</dbReference>
<feature type="transmembrane region" description="Helical" evidence="9">
    <location>
        <begin position="135"/>
        <end position="156"/>
    </location>
</feature>
<feature type="domain" description="MotA/TolQ/ExbB proton channel" evidence="10">
    <location>
        <begin position="107"/>
        <end position="210"/>
    </location>
</feature>
<evidence type="ECO:0000256" key="3">
    <source>
        <dbReference type="ARBA" id="ARBA00022475"/>
    </source>
</evidence>
<reference evidence="12" key="1">
    <citation type="journal article" date="2019" name="Int. J. Syst. Evol. Microbiol.">
        <title>The Global Catalogue of Microorganisms (GCM) 10K type strain sequencing project: providing services to taxonomists for standard genome sequencing and annotation.</title>
        <authorList>
            <consortium name="The Broad Institute Genomics Platform"/>
            <consortium name="The Broad Institute Genome Sequencing Center for Infectious Disease"/>
            <person name="Wu L."/>
            <person name="Ma J."/>
        </authorList>
    </citation>
    <scope>NUCLEOTIDE SEQUENCE [LARGE SCALE GENOMIC DNA]</scope>
    <source>
        <strain evidence="12">JCM 18053</strain>
    </source>
</reference>
<evidence type="ECO:0000256" key="6">
    <source>
        <dbReference type="ARBA" id="ARBA00022989"/>
    </source>
</evidence>
<dbReference type="EMBL" id="BAABIA010000001">
    <property type="protein sequence ID" value="GAA5134090.1"/>
    <property type="molecule type" value="Genomic_DNA"/>
</dbReference>
<comment type="caution">
    <text evidence="11">The sequence shown here is derived from an EMBL/GenBank/DDBJ whole genome shotgun (WGS) entry which is preliminary data.</text>
</comment>
<evidence type="ECO:0000256" key="7">
    <source>
        <dbReference type="ARBA" id="ARBA00023136"/>
    </source>
</evidence>
<comment type="subcellular location">
    <subcellularLocation>
        <location evidence="1">Cell membrane</location>
        <topology evidence="1">Multi-pass membrane protein</topology>
    </subcellularLocation>
    <subcellularLocation>
        <location evidence="8">Membrane</location>
        <topology evidence="8">Multi-pass membrane protein</topology>
    </subcellularLocation>
</comment>
<dbReference type="InterPro" id="IPR050790">
    <property type="entry name" value="ExbB/TolQ_transport"/>
</dbReference>
<dbReference type="Pfam" id="PF01618">
    <property type="entry name" value="MotA_ExbB"/>
    <property type="match status" value="1"/>
</dbReference>
<proteinExistence type="inferred from homology"/>
<evidence type="ECO:0000259" key="10">
    <source>
        <dbReference type="Pfam" id="PF01618"/>
    </source>
</evidence>
<dbReference type="PANTHER" id="PTHR30625:SF15">
    <property type="entry name" value="BIOPOLYMER TRANSPORT PROTEIN EXBB"/>
    <property type="match status" value="1"/>
</dbReference>
<evidence type="ECO:0000256" key="1">
    <source>
        <dbReference type="ARBA" id="ARBA00004651"/>
    </source>
</evidence>
<feature type="transmembrane region" description="Helical" evidence="9">
    <location>
        <begin position="24"/>
        <end position="51"/>
    </location>
</feature>
<comment type="similarity">
    <text evidence="8">Belongs to the exbB/tolQ family.</text>
</comment>
<keyword evidence="5 8" id="KW-0653">Protein transport</keyword>
<evidence type="ECO:0000256" key="5">
    <source>
        <dbReference type="ARBA" id="ARBA00022927"/>
    </source>
</evidence>
<gene>
    <name evidence="11" type="ORF">GCM10023213_05120</name>
</gene>
<evidence type="ECO:0000313" key="11">
    <source>
        <dbReference type="EMBL" id="GAA5134090.1"/>
    </source>
</evidence>
<keyword evidence="7 9" id="KW-0472">Membrane</keyword>
<accession>A0ABP9P0B4</accession>
<keyword evidence="12" id="KW-1185">Reference proteome</keyword>
<sequence>MHAHHLLAAAAGSSPGLFTQIWDFLAIGGFVMLFIVLCSMAAVTVMISAWLRLRDHLVLPASVASQLRSLPKYAQKGDIKPLQEFLEKDPSLLASLGALAISGTFSSRQECVETITARAKEDLHHLERGVSILEVMVTVAPLLGLLGTTAGLVGMFSAFGSDAGPDTATIAKEIGVALRCTIAGLFVAVPSVLAHTYFVRRLDNIAVRLESILHETIQTFFAHFEVKREAQFRSPEPERLR</sequence>
<dbReference type="Proteomes" id="UP001499852">
    <property type="component" value="Unassembled WGS sequence"/>
</dbReference>
<keyword evidence="2 8" id="KW-0813">Transport</keyword>
<feature type="transmembrane region" description="Helical" evidence="9">
    <location>
        <begin position="176"/>
        <end position="199"/>
    </location>
</feature>
<evidence type="ECO:0000256" key="4">
    <source>
        <dbReference type="ARBA" id="ARBA00022692"/>
    </source>
</evidence>
<keyword evidence="6 9" id="KW-1133">Transmembrane helix</keyword>
<dbReference type="RefSeq" id="WP_345734810.1">
    <property type="nucleotide sequence ID" value="NZ_BAABIA010000001.1"/>
</dbReference>
<organism evidence="11 12">
    <name type="scientific">Prosthecobacter algae</name>
    <dbReference type="NCBI Taxonomy" id="1144682"/>
    <lineage>
        <taxon>Bacteria</taxon>
        <taxon>Pseudomonadati</taxon>
        <taxon>Verrucomicrobiota</taxon>
        <taxon>Verrucomicrobiia</taxon>
        <taxon>Verrucomicrobiales</taxon>
        <taxon>Verrucomicrobiaceae</taxon>
        <taxon>Prosthecobacter</taxon>
    </lineage>
</organism>
<evidence type="ECO:0000256" key="2">
    <source>
        <dbReference type="ARBA" id="ARBA00022448"/>
    </source>
</evidence>
<evidence type="ECO:0000256" key="9">
    <source>
        <dbReference type="SAM" id="Phobius"/>
    </source>
</evidence>
<name>A0ABP9P0B4_9BACT</name>
<evidence type="ECO:0000256" key="8">
    <source>
        <dbReference type="RuleBase" id="RU004057"/>
    </source>
</evidence>
<evidence type="ECO:0000313" key="12">
    <source>
        <dbReference type="Proteomes" id="UP001499852"/>
    </source>
</evidence>